<reference evidence="2" key="1">
    <citation type="journal article" date="2019" name="Int. J. Syst. Evol. Microbiol.">
        <title>The Global Catalogue of Microorganisms (GCM) 10K type strain sequencing project: providing services to taxonomists for standard genome sequencing and annotation.</title>
        <authorList>
            <consortium name="The Broad Institute Genomics Platform"/>
            <consortium name="The Broad Institute Genome Sequencing Center for Infectious Disease"/>
            <person name="Wu L."/>
            <person name="Ma J."/>
        </authorList>
    </citation>
    <scope>NUCLEOTIDE SEQUENCE [LARGE SCALE GENOMIC DNA]</scope>
    <source>
        <strain evidence="2">JCM 16918</strain>
    </source>
</reference>
<organism evidence="1 2">
    <name type="scientific">Deinococcus daejeonensis</name>
    <dbReference type="NCBI Taxonomy" id="1007098"/>
    <lineage>
        <taxon>Bacteria</taxon>
        <taxon>Thermotogati</taxon>
        <taxon>Deinococcota</taxon>
        <taxon>Deinococci</taxon>
        <taxon>Deinococcales</taxon>
        <taxon>Deinococcaceae</taxon>
        <taxon>Deinococcus</taxon>
    </lineage>
</organism>
<evidence type="ECO:0008006" key="3">
    <source>
        <dbReference type="Google" id="ProtNLM"/>
    </source>
</evidence>
<evidence type="ECO:0000313" key="1">
    <source>
        <dbReference type="EMBL" id="GGN45501.1"/>
    </source>
</evidence>
<dbReference type="Proteomes" id="UP000645517">
    <property type="component" value="Unassembled WGS sequence"/>
</dbReference>
<evidence type="ECO:0000313" key="2">
    <source>
        <dbReference type="Proteomes" id="UP000645517"/>
    </source>
</evidence>
<proteinExistence type="predicted"/>
<name>A0ABQ2JHG2_9DEIO</name>
<gene>
    <name evidence="1" type="ORF">GCM10010842_35070</name>
</gene>
<accession>A0ABQ2JHG2</accession>
<keyword evidence="2" id="KW-1185">Reference proteome</keyword>
<comment type="caution">
    <text evidence="1">The sequence shown here is derived from an EMBL/GenBank/DDBJ whole genome shotgun (WGS) entry which is preliminary data.</text>
</comment>
<dbReference type="EMBL" id="BMOR01000027">
    <property type="protein sequence ID" value="GGN45501.1"/>
    <property type="molecule type" value="Genomic_DNA"/>
</dbReference>
<sequence length="112" mass="12536">MESKVSSRARRSYAGPGLTFLERTSVNMVGMTNPYAEWFEQLRSEYGEQLRAMPLPDGLPEHLRHLIAQHDEDAIQFMIKLAWQFGAQVGYAAGSRQGDTPAVNIPSTRVQA</sequence>
<protein>
    <recommendedName>
        <fullName evidence="3">DdrH</fullName>
    </recommendedName>
</protein>